<dbReference type="InterPro" id="IPR036259">
    <property type="entry name" value="MFS_trans_sf"/>
</dbReference>
<feature type="domain" description="Major facilitator superfamily (MFS) profile" evidence="7">
    <location>
        <begin position="78"/>
        <end position="491"/>
    </location>
</feature>
<feature type="transmembrane region" description="Helical" evidence="6">
    <location>
        <begin position="233"/>
        <end position="255"/>
    </location>
</feature>
<dbReference type="Gene3D" id="1.20.1250.20">
    <property type="entry name" value="MFS general substrate transporter like domains"/>
    <property type="match status" value="2"/>
</dbReference>
<dbReference type="Pfam" id="PF07690">
    <property type="entry name" value="MFS_1"/>
    <property type="match status" value="1"/>
</dbReference>
<dbReference type="InterPro" id="IPR020846">
    <property type="entry name" value="MFS_dom"/>
</dbReference>
<feature type="transmembrane region" description="Helical" evidence="6">
    <location>
        <begin position="303"/>
        <end position="322"/>
    </location>
</feature>
<keyword evidence="3 6" id="KW-0812">Transmembrane</keyword>
<dbReference type="EMBL" id="BTFZ01000011">
    <property type="protein sequence ID" value="GMM37310.1"/>
    <property type="molecule type" value="Genomic_DNA"/>
</dbReference>
<keyword evidence="5 6" id="KW-0472">Membrane</keyword>
<dbReference type="PROSITE" id="PS50850">
    <property type="entry name" value="MFS"/>
    <property type="match status" value="1"/>
</dbReference>
<dbReference type="SUPFAM" id="SSF103473">
    <property type="entry name" value="MFS general substrate transporter"/>
    <property type="match status" value="1"/>
</dbReference>
<evidence type="ECO:0000256" key="3">
    <source>
        <dbReference type="ARBA" id="ARBA00022692"/>
    </source>
</evidence>
<accession>A0AAV5QSS5</accession>
<organism evidence="8 9">
    <name type="scientific">Saccharomycopsis crataegensis</name>
    <dbReference type="NCBI Taxonomy" id="43959"/>
    <lineage>
        <taxon>Eukaryota</taxon>
        <taxon>Fungi</taxon>
        <taxon>Dikarya</taxon>
        <taxon>Ascomycota</taxon>
        <taxon>Saccharomycotina</taxon>
        <taxon>Saccharomycetes</taxon>
        <taxon>Saccharomycopsidaceae</taxon>
        <taxon>Saccharomycopsis</taxon>
    </lineage>
</organism>
<evidence type="ECO:0000313" key="9">
    <source>
        <dbReference type="Proteomes" id="UP001360560"/>
    </source>
</evidence>
<dbReference type="Proteomes" id="UP001360560">
    <property type="component" value="Unassembled WGS sequence"/>
</dbReference>
<name>A0AAV5QSS5_9ASCO</name>
<evidence type="ECO:0000256" key="1">
    <source>
        <dbReference type="ARBA" id="ARBA00004141"/>
    </source>
</evidence>
<dbReference type="InterPro" id="IPR011701">
    <property type="entry name" value="MFS"/>
</dbReference>
<dbReference type="GeneID" id="90075285"/>
<feature type="transmembrane region" description="Helical" evidence="6">
    <location>
        <begin position="117"/>
        <end position="137"/>
    </location>
</feature>
<dbReference type="AlphaFoldDB" id="A0AAV5QSS5"/>
<dbReference type="GO" id="GO:0005886">
    <property type="term" value="C:plasma membrane"/>
    <property type="evidence" value="ECO:0007669"/>
    <property type="project" value="TreeGrafter"/>
</dbReference>
<dbReference type="PANTHER" id="PTHR43791">
    <property type="entry name" value="PERMEASE-RELATED"/>
    <property type="match status" value="1"/>
</dbReference>
<keyword evidence="2" id="KW-0813">Transport</keyword>
<feature type="transmembrane region" description="Helical" evidence="6">
    <location>
        <begin position="78"/>
        <end position="97"/>
    </location>
</feature>
<evidence type="ECO:0000256" key="2">
    <source>
        <dbReference type="ARBA" id="ARBA00022448"/>
    </source>
</evidence>
<feature type="transmembrane region" description="Helical" evidence="6">
    <location>
        <begin position="149"/>
        <end position="176"/>
    </location>
</feature>
<feature type="transmembrane region" description="Helical" evidence="6">
    <location>
        <begin position="463"/>
        <end position="485"/>
    </location>
</feature>
<feature type="transmembrane region" description="Helical" evidence="6">
    <location>
        <begin position="398"/>
        <end position="421"/>
    </location>
</feature>
<dbReference type="RefSeq" id="XP_064854306.1">
    <property type="nucleotide sequence ID" value="XM_064998234.1"/>
</dbReference>
<dbReference type="GO" id="GO:0022857">
    <property type="term" value="F:transmembrane transporter activity"/>
    <property type="evidence" value="ECO:0007669"/>
    <property type="project" value="InterPro"/>
</dbReference>
<evidence type="ECO:0000256" key="4">
    <source>
        <dbReference type="ARBA" id="ARBA00022989"/>
    </source>
</evidence>
<comment type="caution">
    <text evidence="8">The sequence shown here is derived from an EMBL/GenBank/DDBJ whole genome shotgun (WGS) entry which is preliminary data.</text>
</comment>
<gene>
    <name evidence="8" type="ORF">DASC09_046350</name>
</gene>
<evidence type="ECO:0000256" key="6">
    <source>
        <dbReference type="SAM" id="Phobius"/>
    </source>
</evidence>
<comment type="subcellular location">
    <subcellularLocation>
        <location evidence="1">Membrane</location>
        <topology evidence="1">Multi-pass membrane protein</topology>
    </subcellularLocation>
</comment>
<sequence>MPQIKTFLIGSELERVDTEEQVIYIKGHYFIDRNKEDYAQYDSDDQGLQLLKDSKVAELQEQYNIDDSKLSHKVTFRVLLPFCIISAIHYMTRFAIAVASQVGLKEDLGLTDSQYNLATAVFFIPYVIFELLSNLLLKYIRPHYFMTFYVFMLGVTVLCNGFVTSFSGIIVCRFFTGLFQSNSSALYYILANYYPNHKSQKVYTAYYSFGTAGGLLSFLLVKVADKIDILSRWSWIFIFEGILTILLSIPLFFFIPDFPEGARFLDDDETIYLVKKLEVYGGKSGYQLRVGFKDVLAVLSDPLLWWGTLAYLGVLGCSYSYAYFEPTIVQALTDDIPGSNKLLLEGIPFAISIILANIFAWLSDYVEKRAPFALIGALLAFAGLILMESNPTNNTVRYYGCSMAVVGLSCTIPVVVCWVTMNFGGHLRKNVATAWMISFASTAGIFSNFLFTDADAPQYRTGIWANIVFLSVSFLFMIIYMLSLLQENKKKTSAIYREHFDALSSREKTFLGDKSPSFKYML</sequence>
<protein>
    <recommendedName>
        <fullName evidence="7">Major facilitator superfamily (MFS) profile domain-containing protein</fullName>
    </recommendedName>
</protein>
<feature type="transmembrane region" description="Helical" evidence="6">
    <location>
        <begin position="433"/>
        <end position="451"/>
    </location>
</feature>
<dbReference type="PANTHER" id="PTHR43791:SF46">
    <property type="entry name" value="MAJOR FACILITATOR SUPERFAMILY (MFS) PROFILE DOMAIN-CONTAINING PROTEIN-RELATED"/>
    <property type="match status" value="1"/>
</dbReference>
<proteinExistence type="predicted"/>
<evidence type="ECO:0000256" key="5">
    <source>
        <dbReference type="ARBA" id="ARBA00023136"/>
    </source>
</evidence>
<feature type="transmembrane region" description="Helical" evidence="6">
    <location>
        <begin position="369"/>
        <end position="386"/>
    </location>
</feature>
<evidence type="ECO:0000259" key="7">
    <source>
        <dbReference type="PROSITE" id="PS50850"/>
    </source>
</evidence>
<feature type="transmembrane region" description="Helical" evidence="6">
    <location>
        <begin position="203"/>
        <end position="221"/>
    </location>
</feature>
<reference evidence="8 9" key="1">
    <citation type="journal article" date="2023" name="Elife">
        <title>Identification of key yeast species and microbe-microbe interactions impacting larval growth of Drosophila in the wild.</title>
        <authorList>
            <person name="Mure A."/>
            <person name="Sugiura Y."/>
            <person name="Maeda R."/>
            <person name="Honda K."/>
            <person name="Sakurai N."/>
            <person name="Takahashi Y."/>
            <person name="Watada M."/>
            <person name="Katoh T."/>
            <person name="Gotoh A."/>
            <person name="Gotoh Y."/>
            <person name="Taniguchi I."/>
            <person name="Nakamura K."/>
            <person name="Hayashi T."/>
            <person name="Katayama T."/>
            <person name="Uemura T."/>
            <person name="Hattori Y."/>
        </authorList>
    </citation>
    <scope>NUCLEOTIDE SEQUENCE [LARGE SCALE GENOMIC DNA]</scope>
    <source>
        <strain evidence="8 9">SC-9</strain>
    </source>
</reference>
<evidence type="ECO:0000313" key="8">
    <source>
        <dbReference type="EMBL" id="GMM37310.1"/>
    </source>
</evidence>
<keyword evidence="9" id="KW-1185">Reference proteome</keyword>
<keyword evidence="4 6" id="KW-1133">Transmembrane helix</keyword>
<feature type="transmembrane region" description="Helical" evidence="6">
    <location>
        <begin position="342"/>
        <end position="363"/>
    </location>
</feature>